<accession>A0A6J0CBK3</accession>
<dbReference type="KEGG" id="nlo:107227073"/>
<evidence type="ECO:0000313" key="10">
    <source>
        <dbReference type="RefSeq" id="XP_015523599.1"/>
    </source>
</evidence>
<dbReference type="Pfam" id="PF02229">
    <property type="entry name" value="PC4"/>
    <property type="match status" value="1"/>
</dbReference>
<evidence type="ECO:0000256" key="1">
    <source>
        <dbReference type="ARBA" id="ARBA00004123"/>
    </source>
</evidence>
<comment type="subcellular location">
    <subcellularLocation>
        <location evidence="1">Nucleus</location>
    </subcellularLocation>
</comment>
<keyword evidence="9" id="KW-1185">Reference proteome</keyword>
<keyword evidence="5" id="KW-0804">Transcription</keyword>
<evidence type="ECO:0000259" key="8">
    <source>
        <dbReference type="Pfam" id="PF02229"/>
    </source>
</evidence>
<evidence type="ECO:0000256" key="6">
    <source>
        <dbReference type="ARBA" id="ARBA00023242"/>
    </source>
</evidence>
<dbReference type="RefSeq" id="XP_015523599.1">
    <property type="nucleotide sequence ID" value="XM_015668113.1"/>
</dbReference>
<evidence type="ECO:0000256" key="4">
    <source>
        <dbReference type="ARBA" id="ARBA00023125"/>
    </source>
</evidence>
<proteinExistence type="inferred from homology"/>
<reference evidence="10" key="1">
    <citation type="submission" date="2025-04" db="UniProtKB">
        <authorList>
            <consortium name="RefSeq"/>
        </authorList>
    </citation>
    <scope>IDENTIFICATION</scope>
    <source>
        <tissue evidence="11">Thorax and Abdomen</tissue>
        <tissue evidence="10">Whole body</tissue>
    </source>
</reference>
<dbReference type="InParanoid" id="A0A6J0CBK3"/>
<evidence type="ECO:0000313" key="9">
    <source>
        <dbReference type="Proteomes" id="UP000829291"/>
    </source>
</evidence>
<dbReference type="InterPro" id="IPR003173">
    <property type="entry name" value="PC4_C"/>
</dbReference>
<evidence type="ECO:0000256" key="3">
    <source>
        <dbReference type="ARBA" id="ARBA00023015"/>
    </source>
</evidence>
<dbReference type="GeneID" id="107227073"/>
<name>A0A6J0CBK3_NEOLC</name>
<dbReference type="RefSeq" id="XP_046589993.1">
    <property type="nucleotide sequence ID" value="XM_046734037.1"/>
</dbReference>
<dbReference type="Proteomes" id="UP000829291">
    <property type="component" value="Chromosome 3"/>
</dbReference>
<protein>
    <submittedName>
        <fullName evidence="10 11">Activated RNA polymerase II transcriptional coactivator p15</fullName>
    </submittedName>
</protein>
<dbReference type="GO" id="GO:0003677">
    <property type="term" value="F:DNA binding"/>
    <property type="evidence" value="ECO:0007669"/>
    <property type="project" value="UniProtKB-KW"/>
</dbReference>
<keyword evidence="6" id="KW-0539">Nucleus</keyword>
<dbReference type="InterPro" id="IPR009044">
    <property type="entry name" value="ssDNA-bd_transcriptional_reg"/>
</dbReference>
<keyword evidence="4" id="KW-0238">DNA-binding</keyword>
<sequence>MPKSKKYVESSDDSSDSEPKSEKKVSKKSKRENSDVEASQSKKPKKEKKEEDNAWDLGNNRQVTVREFKGKLLIDIREMYYDKEGELKPGKKGISLNTAQWRKFVDAVADVDEAVKSMC</sequence>
<dbReference type="Gene3D" id="2.30.31.10">
    <property type="entry name" value="Transcriptional Coactivator Pc4, Chain A"/>
    <property type="match status" value="1"/>
</dbReference>
<dbReference type="SUPFAM" id="SSF54447">
    <property type="entry name" value="ssDNA-binding transcriptional regulator domain"/>
    <property type="match status" value="1"/>
</dbReference>
<dbReference type="PANTHER" id="PTHR13215">
    <property type="entry name" value="RNA POLYMERASE II TRANSCRIPTIONAL COACTIVATOR"/>
    <property type="match status" value="1"/>
</dbReference>
<gene>
    <name evidence="10 11" type="primary">LOC107227073</name>
</gene>
<dbReference type="InterPro" id="IPR045125">
    <property type="entry name" value="Sub1/Tcp4-like"/>
</dbReference>
<keyword evidence="3" id="KW-0805">Transcription regulation</keyword>
<organism evidence="9 10">
    <name type="scientific">Neodiprion lecontei</name>
    <name type="common">Redheaded pine sawfly</name>
    <dbReference type="NCBI Taxonomy" id="441921"/>
    <lineage>
        <taxon>Eukaryota</taxon>
        <taxon>Metazoa</taxon>
        <taxon>Ecdysozoa</taxon>
        <taxon>Arthropoda</taxon>
        <taxon>Hexapoda</taxon>
        <taxon>Insecta</taxon>
        <taxon>Pterygota</taxon>
        <taxon>Neoptera</taxon>
        <taxon>Endopterygota</taxon>
        <taxon>Hymenoptera</taxon>
        <taxon>Tenthredinoidea</taxon>
        <taxon>Diprionidae</taxon>
        <taxon>Diprioninae</taxon>
        <taxon>Neodiprion</taxon>
    </lineage>
</organism>
<dbReference type="GO" id="GO:0060261">
    <property type="term" value="P:positive regulation of transcription initiation by RNA polymerase II"/>
    <property type="evidence" value="ECO:0007669"/>
    <property type="project" value="InterPro"/>
</dbReference>
<dbReference type="AlphaFoldDB" id="A0A6J0CBK3"/>
<comment type="similarity">
    <text evidence="2">Belongs to the transcriptional coactivator PC4 family.</text>
</comment>
<evidence type="ECO:0000256" key="7">
    <source>
        <dbReference type="SAM" id="MobiDB-lite"/>
    </source>
</evidence>
<evidence type="ECO:0000256" key="5">
    <source>
        <dbReference type="ARBA" id="ARBA00023163"/>
    </source>
</evidence>
<feature type="domain" description="Transcriptional coactivator p15 (PC4) C-terminal" evidence="8">
    <location>
        <begin position="55"/>
        <end position="107"/>
    </location>
</feature>
<evidence type="ECO:0000313" key="11">
    <source>
        <dbReference type="RefSeq" id="XP_046589993.1"/>
    </source>
</evidence>
<dbReference type="GO" id="GO:0005634">
    <property type="term" value="C:nucleus"/>
    <property type="evidence" value="ECO:0007669"/>
    <property type="project" value="UniProtKB-SubCell"/>
</dbReference>
<dbReference type="CTD" id="34120"/>
<dbReference type="OrthoDB" id="2505440at2759"/>
<dbReference type="FunCoup" id="A0A6J0CBK3">
    <property type="interactions" value="1316"/>
</dbReference>
<dbReference type="GO" id="GO:0003713">
    <property type="term" value="F:transcription coactivator activity"/>
    <property type="evidence" value="ECO:0007669"/>
    <property type="project" value="InterPro"/>
</dbReference>
<feature type="region of interest" description="Disordered" evidence="7">
    <location>
        <begin position="1"/>
        <end position="60"/>
    </location>
</feature>
<evidence type="ECO:0000256" key="2">
    <source>
        <dbReference type="ARBA" id="ARBA00009001"/>
    </source>
</evidence>